<evidence type="ECO:0000256" key="1">
    <source>
        <dbReference type="SAM" id="MobiDB-lite"/>
    </source>
</evidence>
<sequence>MEKRQLDFNAPLLSARRLSSPRNSFELVHRKPVEKRAPPEESPTKPAAVPFNWEQIPGRAKNEPKPKPKARFPGQAHSGEPKSNHGPTNQTIYINQHASLIEKLDESFNCKDESEYSDTINALSLNDSCSSVNSSVRPSGMFSVVDEQTRDFMMSRFLPAAKAVVVLENPQYAAKKTVVGPTDEGVVKEVKKKVVSYYGTEDFDGGESEDEEDDGERGTLVPVVKKAGAGKSWGIIPRICVKRSMCLLKPIPAMKSSSRHPTPTAGEERRLRRNPFSGPLDKGVISDGGLAENYMNGLQLHPPPKKYHSGFLSPDNNNNNNNSKSSSHDSYPLLSSRESPLRRYPSRSIPKEMDTKIASSRKMFNALLDVSSQKNQATVEKTLYVDSVSKTASSKYADEVKDVKKYLSGGVGLLGVKEEIDGFGGSCGPVPPPLLKSPSESWLWRTLPFGQSRRHLSRDQIR</sequence>
<dbReference type="Pfam" id="PF05097">
    <property type="entry name" value="DUF688"/>
    <property type="match status" value="1"/>
</dbReference>
<proteinExistence type="predicted"/>
<protein>
    <submittedName>
        <fullName evidence="2">Uncharacterized protein</fullName>
    </submittedName>
</protein>
<name>A0A5A7PFX7_STRAF</name>
<dbReference type="InterPro" id="IPR007789">
    <property type="entry name" value="DUF688"/>
</dbReference>
<dbReference type="PANTHER" id="PTHR33671:SF3">
    <property type="entry name" value="F28N24.8 PROTEIN"/>
    <property type="match status" value="1"/>
</dbReference>
<comment type="caution">
    <text evidence="2">The sequence shown here is derived from an EMBL/GenBank/DDBJ whole genome shotgun (WGS) entry which is preliminary data.</text>
</comment>
<feature type="region of interest" description="Disordered" evidence="1">
    <location>
        <begin position="252"/>
        <end position="354"/>
    </location>
</feature>
<gene>
    <name evidence="2" type="ORF">STAS_07826</name>
</gene>
<reference evidence="3" key="1">
    <citation type="journal article" date="2019" name="Curr. Biol.">
        <title>Genome Sequence of Striga asiatica Provides Insight into the Evolution of Plant Parasitism.</title>
        <authorList>
            <person name="Yoshida S."/>
            <person name="Kim S."/>
            <person name="Wafula E.K."/>
            <person name="Tanskanen J."/>
            <person name="Kim Y.M."/>
            <person name="Honaas L."/>
            <person name="Yang Z."/>
            <person name="Spallek T."/>
            <person name="Conn C.E."/>
            <person name="Ichihashi Y."/>
            <person name="Cheong K."/>
            <person name="Cui S."/>
            <person name="Der J.P."/>
            <person name="Gundlach H."/>
            <person name="Jiao Y."/>
            <person name="Hori C."/>
            <person name="Ishida J.K."/>
            <person name="Kasahara H."/>
            <person name="Kiba T."/>
            <person name="Kim M.S."/>
            <person name="Koo N."/>
            <person name="Laohavisit A."/>
            <person name="Lee Y.H."/>
            <person name="Lumba S."/>
            <person name="McCourt P."/>
            <person name="Mortimer J.C."/>
            <person name="Mutuku J.M."/>
            <person name="Nomura T."/>
            <person name="Sasaki-Sekimoto Y."/>
            <person name="Seto Y."/>
            <person name="Wang Y."/>
            <person name="Wakatake T."/>
            <person name="Sakakibara H."/>
            <person name="Demura T."/>
            <person name="Yamaguchi S."/>
            <person name="Yoneyama K."/>
            <person name="Manabe R.I."/>
            <person name="Nelson D.C."/>
            <person name="Schulman A.H."/>
            <person name="Timko M.P."/>
            <person name="dePamphilis C.W."/>
            <person name="Choi D."/>
            <person name="Shirasu K."/>
        </authorList>
    </citation>
    <scope>NUCLEOTIDE SEQUENCE [LARGE SCALE GENOMIC DNA]</scope>
    <source>
        <strain evidence="3">cv. UVA1</strain>
    </source>
</reference>
<feature type="compositionally biased region" description="Low complexity" evidence="1">
    <location>
        <begin position="316"/>
        <end position="336"/>
    </location>
</feature>
<dbReference type="PANTHER" id="PTHR33671">
    <property type="entry name" value="N-METHYLTRANSFERASE, PUTATIVE (DUF688)-RELATED"/>
    <property type="match status" value="1"/>
</dbReference>
<accession>A0A5A7PFX7</accession>
<evidence type="ECO:0000313" key="2">
    <source>
        <dbReference type="EMBL" id="GER31795.1"/>
    </source>
</evidence>
<feature type="compositionally biased region" description="Basic and acidic residues" evidence="1">
    <location>
        <begin position="27"/>
        <end position="43"/>
    </location>
</feature>
<evidence type="ECO:0000313" key="3">
    <source>
        <dbReference type="Proteomes" id="UP000325081"/>
    </source>
</evidence>
<organism evidence="2 3">
    <name type="scientific">Striga asiatica</name>
    <name type="common">Asiatic witchweed</name>
    <name type="synonym">Buchnera asiatica</name>
    <dbReference type="NCBI Taxonomy" id="4170"/>
    <lineage>
        <taxon>Eukaryota</taxon>
        <taxon>Viridiplantae</taxon>
        <taxon>Streptophyta</taxon>
        <taxon>Embryophyta</taxon>
        <taxon>Tracheophyta</taxon>
        <taxon>Spermatophyta</taxon>
        <taxon>Magnoliopsida</taxon>
        <taxon>eudicotyledons</taxon>
        <taxon>Gunneridae</taxon>
        <taxon>Pentapetalae</taxon>
        <taxon>asterids</taxon>
        <taxon>lamiids</taxon>
        <taxon>Lamiales</taxon>
        <taxon>Orobanchaceae</taxon>
        <taxon>Buchnereae</taxon>
        <taxon>Striga</taxon>
    </lineage>
</organism>
<dbReference type="OrthoDB" id="677721at2759"/>
<keyword evidence="3" id="KW-1185">Reference proteome</keyword>
<feature type="region of interest" description="Disordered" evidence="1">
    <location>
        <begin position="1"/>
        <end position="90"/>
    </location>
</feature>
<dbReference type="AlphaFoldDB" id="A0A5A7PFX7"/>
<dbReference type="Proteomes" id="UP000325081">
    <property type="component" value="Unassembled WGS sequence"/>
</dbReference>
<dbReference type="EMBL" id="BKCP01004516">
    <property type="protein sequence ID" value="GER31795.1"/>
    <property type="molecule type" value="Genomic_DNA"/>
</dbReference>